<comment type="caution">
    <text evidence="1">The sequence shown here is derived from an EMBL/GenBank/DDBJ whole genome shotgun (WGS) entry which is preliminary data.</text>
</comment>
<proteinExistence type="predicted"/>
<evidence type="ECO:0000313" key="2">
    <source>
        <dbReference type="Proteomes" id="UP000565715"/>
    </source>
</evidence>
<protein>
    <recommendedName>
        <fullName evidence="3">DUF1579 domain-containing protein</fullName>
    </recommendedName>
</protein>
<dbReference type="Proteomes" id="UP000565715">
    <property type="component" value="Unassembled WGS sequence"/>
</dbReference>
<name>A0A846XPC2_9NOCA</name>
<evidence type="ECO:0000313" key="1">
    <source>
        <dbReference type="EMBL" id="NKY36536.1"/>
    </source>
</evidence>
<accession>A0A846XPC2</accession>
<reference evidence="1 2" key="1">
    <citation type="submission" date="2020-04" db="EMBL/GenBank/DDBJ databases">
        <title>MicrobeNet Type strains.</title>
        <authorList>
            <person name="Nicholson A.C."/>
        </authorList>
    </citation>
    <scope>NUCLEOTIDE SEQUENCE [LARGE SCALE GENOMIC DNA]</scope>
    <source>
        <strain evidence="1 2">DSM 45078</strain>
    </source>
</reference>
<dbReference type="RefSeq" id="WP_157112652.1">
    <property type="nucleotide sequence ID" value="NZ_JAAXOO010000007.1"/>
</dbReference>
<sequence length="143" mass="16344">MTDSPLAAMAAMIGEWKTTTDRFPGVDGRTTIEWLAGEAFLLVRYTVPTAAIERTWVMGTDDAYPERLKVLQYDRNGQRRIFNGAVTGPLWRVWRDAPGDSQRLTGNLDETQTTLRATWERSEAELDPRTWEHELDIVFTRIG</sequence>
<evidence type="ECO:0008006" key="3">
    <source>
        <dbReference type="Google" id="ProtNLM"/>
    </source>
</evidence>
<keyword evidence="2" id="KW-1185">Reference proteome</keyword>
<dbReference type="AlphaFoldDB" id="A0A846XPC2"/>
<gene>
    <name evidence="1" type="ORF">HGA13_26210</name>
</gene>
<dbReference type="EMBL" id="JAAXOO010000007">
    <property type="protein sequence ID" value="NKY36536.1"/>
    <property type="molecule type" value="Genomic_DNA"/>
</dbReference>
<organism evidence="1 2">
    <name type="scientific">Nocardia speluncae</name>
    <dbReference type="NCBI Taxonomy" id="419477"/>
    <lineage>
        <taxon>Bacteria</taxon>
        <taxon>Bacillati</taxon>
        <taxon>Actinomycetota</taxon>
        <taxon>Actinomycetes</taxon>
        <taxon>Mycobacteriales</taxon>
        <taxon>Nocardiaceae</taxon>
        <taxon>Nocardia</taxon>
    </lineage>
</organism>